<keyword evidence="6 7" id="KW-0472">Membrane</keyword>
<dbReference type="InterPro" id="IPR046356">
    <property type="entry name" value="MARCHF4/9/11"/>
</dbReference>
<evidence type="ECO:0000313" key="8">
    <source>
        <dbReference type="Ensembl" id="ENSEBUP00000014901.1"/>
    </source>
</evidence>
<evidence type="ECO:0000313" key="9">
    <source>
        <dbReference type="Proteomes" id="UP000694388"/>
    </source>
</evidence>
<evidence type="ECO:0000256" key="1">
    <source>
        <dbReference type="ARBA" id="ARBA00004141"/>
    </source>
</evidence>
<evidence type="ECO:0000256" key="5">
    <source>
        <dbReference type="ARBA" id="ARBA00022989"/>
    </source>
</evidence>
<keyword evidence="3 7" id="KW-0812">Transmembrane</keyword>
<keyword evidence="5 7" id="KW-1133">Transmembrane helix</keyword>
<dbReference type="Ensembl" id="ENSEBUT00000015477.1">
    <property type="protein sequence ID" value="ENSEBUP00000014901.1"/>
    <property type="gene ID" value="ENSEBUG00000009395.1"/>
</dbReference>
<keyword evidence="4" id="KW-0833">Ubl conjugation pathway</keyword>
<comment type="subcellular location">
    <subcellularLocation>
        <location evidence="1">Membrane</location>
        <topology evidence="1">Multi-pass membrane protein</topology>
    </subcellularLocation>
</comment>
<evidence type="ECO:0000256" key="6">
    <source>
        <dbReference type="ARBA" id="ARBA00023136"/>
    </source>
</evidence>
<dbReference type="PANTHER" id="PTHR46053">
    <property type="entry name" value="E3 UBIQUITIN-PROTEIN LIGASE MARCH4-LIKE"/>
    <property type="match status" value="1"/>
</dbReference>
<dbReference type="GO" id="GO:0016567">
    <property type="term" value="P:protein ubiquitination"/>
    <property type="evidence" value="ECO:0007669"/>
    <property type="project" value="InterPro"/>
</dbReference>
<protein>
    <submittedName>
        <fullName evidence="8">Uncharacterized protein</fullName>
    </submittedName>
</protein>
<evidence type="ECO:0000256" key="2">
    <source>
        <dbReference type="ARBA" id="ARBA00022679"/>
    </source>
</evidence>
<reference evidence="8" key="1">
    <citation type="submission" date="2025-08" db="UniProtKB">
        <authorList>
            <consortium name="Ensembl"/>
        </authorList>
    </citation>
    <scope>IDENTIFICATION</scope>
</reference>
<dbReference type="Proteomes" id="UP000694388">
    <property type="component" value="Unplaced"/>
</dbReference>
<keyword evidence="9" id="KW-1185">Reference proteome</keyword>
<evidence type="ECO:0000256" key="4">
    <source>
        <dbReference type="ARBA" id="ARBA00022786"/>
    </source>
</evidence>
<name>A0A8C4QHN5_EPTBU</name>
<dbReference type="PANTHER" id="PTHR46053:SF2">
    <property type="entry name" value="RING-TYPE E3 UBIQUITIN TRANSFERASE"/>
    <property type="match status" value="1"/>
</dbReference>
<accession>A0A8C4QHN5</accession>
<dbReference type="GeneTree" id="ENSGT00940000158179"/>
<proteinExistence type="predicted"/>
<dbReference type="GO" id="GO:0016020">
    <property type="term" value="C:membrane"/>
    <property type="evidence" value="ECO:0007669"/>
    <property type="project" value="UniProtKB-SubCell"/>
</dbReference>
<evidence type="ECO:0000256" key="3">
    <source>
        <dbReference type="ARBA" id="ARBA00022692"/>
    </source>
</evidence>
<reference evidence="8" key="2">
    <citation type="submission" date="2025-09" db="UniProtKB">
        <authorList>
            <consortium name="Ensembl"/>
        </authorList>
    </citation>
    <scope>IDENTIFICATION</scope>
</reference>
<feature type="transmembrane region" description="Helical" evidence="7">
    <location>
        <begin position="95"/>
        <end position="113"/>
    </location>
</feature>
<sequence length="238" mass="26683">MAGHVSLWDSVNILVRLQIRPEDVFGGMMCGKKLHSSRRSLEDTELNEHNLNMAYFPVWIHIVTSNPHVPSLTLTLPIGQWQGVSLSPIERVQTAAVALGCLFLLASLVWLVWSGLSPAATWQRRDVLFQVCYALYGLMDIVCIGLLVHEGPAVYRIMKRWRAMNQRWKVLNYNKDGDLQGKGGGGRSVLGLSAFSPLRFHFGMLFLHLLERFGSSPLRLQRTSPADAVKPKPILVRG</sequence>
<organism evidence="8 9">
    <name type="scientific">Eptatretus burgeri</name>
    <name type="common">Inshore hagfish</name>
    <dbReference type="NCBI Taxonomy" id="7764"/>
    <lineage>
        <taxon>Eukaryota</taxon>
        <taxon>Metazoa</taxon>
        <taxon>Chordata</taxon>
        <taxon>Craniata</taxon>
        <taxon>Vertebrata</taxon>
        <taxon>Cyclostomata</taxon>
        <taxon>Myxini</taxon>
        <taxon>Myxiniformes</taxon>
        <taxon>Myxinidae</taxon>
        <taxon>Eptatretinae</taxon>
        <taxon>Eptatretus</taxon>
    </lineage>
</organism>
<dbReference type="GO" id="GO:0004842">
    <property type="term" value="F:ubiquitin-protein transferase activity"/>
    <property type="evidence" value="ECO:0007669"/>
    <property type="project" value="InterPro"/>
</dbReference>
<dbReference type="AlphaFoldDB" id="A0A8C4QHN5"/>
<keyword evidence="2" id="KW-0808">Transferase</keyword>
<evidence type="ECO:0000256" key="7">
    <source>
        <dbReference type="SAM" id="Phobius"/>
    </source>
</evidence>
<feature type="transmembrane region" description="Helical" evidence="7">
    <location>
        <begin position="133"/>
        <end position="155"/>
    </location>
</feature>